<feature type="transmembrane region" description="Helical" evidence="7">
    <location>
        <begin position="12"/>
        <end position="37"/>
    </location>
</feature>
<dbReference type="Pfam" id="PF07690">
    <property type="entry name" value="MFS_1"/>
    <property type="match status" value="1"/>
</dbReference>
<evidence type="ECO:0000256" key="3">
    <source>
        <dbReference type="ARBA" id="ARBA00022692"/>
    </source>
</evidence>
<evidence type="ECO:0000256" key="1">
    <source>
        <dbReference type="ARBA" id="ARBA00004651"/>
    </source>
</evidence>
<keyword evidence="5 7" id="KW-0472">Membrane</keyword>
<feature type="transmembrane region" description="Helical" evidence="7">
    <location>
        <begin position="318"/>
        <end position="336"/>
    </location>
</feature>
<reference evidence="8 9" key="1">
    <citation type="submission" date="2022-06" db="EMBL/GenBank/DDBJ databases">
        <title>Genomic Encyclopedia of Archaeal and Bacterial Type Strains, Phase II (KMG-II): from individual species to whole genera.</title>
        <authorList>
            <person name="Goeker M."/>
        </authorList>
    </citation>
    <scope>NUCLEOTIDE SEQUENCE [LARGE SCALE GENOMIC DNA]</scope>
    <source>
        <strain evidence="8 9">DSM 40477</strain>
    </source>
</reference>
<feature type="compositionally biased region" description="Low complexity" evidence="6">
    <location>
        <begin position="192"/>
        <end position="201"/>
    </location>
</feature>
<name>A0ABT1HQS7_STRSD</name>
<feature type="transmembrane region" description="Helical" evidence="7">
    <location>
        <begin position="408"/>
        <end position="426"/>
    </location>
</feature>
<feature type="transmembrane region" description="Helical" evidence="7">
    <location>
        <begin position="253"/>
        <end position="276"/>
    </location>
</feature>
<feature type="transmembrane region" description="Helical" evidence="7">
    <location>
        <begin position="373"/>
        <end position="396"/>
    </location>
</feature>
<evidence type="ECO:0000313" key="9">
    <source>
        <dbReference type="Proteomes" id="UP001205311"/>
    </source>
</evidence>
<dbReference type="InterPro" id="IPR011701">
    <property type="entry name" value="MFS"/>
</dbReference>
<evidence type="ECO:0000256" key="5">
    <source>
        <dbReference type="ARBA" id="ARBA00023136"/>
    </source>
</evidence>
<feature type="transmembrane region" description="Helical" evidence="7">
    <location>
        <begin position="43"/>
        <end position="64"/>
    </location>
</feature>
<comment type="caution">
    <text evidence="8">The sequence shown here is derived from an EMBL/GenBank/DDBJ whole genome shotgun (WGS) entry which is preliminary data.</text>
</comment>
<feature type="transmembrane region" description="Helical" evidence="7">
    <location>
        <begin position="288"/>
        <end position="306"/>
    </location>
</feature>
<evidence type="ECO:0000313" key="8">
    <source>
        <dbReference type="EMBL" id="MCP2257875.1"/>
    </source>
</evidence>
<dbReference type="PANTHER" id="PTHR23513:SF11">
    <property type="entry name" value="STAPHYLOFERRIN A TRANSPORTER"/>
    <property type="match status" value="1"/>
</dbReference>
<feature type="transmembrane region" description="Helical" evidence="7">
    <location>
        <begin position="342"/>
        <end position="361"/>
    </location>
</feature>
<feature type="transmembrane region" description="Helical" evidence="7">
    <location>
        <begin position="76"/>
        <end position="96"/>
    </location>
</feature>
<dbReference type="Gene3D" id="1.20.1250.20">
    <property type="entry name" value="MFS general substrate transporter like domains"/>
    <property type="match status" value="1"/>
</dbReference>
<evidence type="ECO:0000256" key="7">
    <source>
        <dbReference type="SAM" id="Phobius"/>
    </source>
</evidence>
<keyword evidence="2" id="KW-1003">Cell membrane</keyword>
<protein>
    <submittedName>
        <fullName evidence="8">Arabinose efflux permease, MFS family</fullName>
    </submittedName>
</protein>
<dbReference type="EMBL" id="JAMTCP010000005">
    <property type="protein sequence ID" value="MCP2257875.1"/>
    <property type="molecule type" value="Genomic_DNA"/>
</dbReference>
<feature type="region of interest" description="Disordered" evidence="6">
    <location>
        <begin position="192"/>
        <end position="227"/>
    </location>
</feature>
<feature type="transmembrane region" description="Helical" evidence="7">
    <location>
        <begin position="134"/>
        <end position="156"/>
    </location>
</feature>
<keyword evidence="9" id="KW-1185">Reference proteome</keyword>
<gene>
    <name evidence="8" type="ORF">LX15_001561</name>
</gene>
<feature type="transmembrane region" description="Helical" evidence="7">
    <location>
        <begin position="102"/>
        <end position="122"/>
    </location>
</feature>
<evidence type="ECO:0000256" key="6">
    <source>
        <dbReference type="SAM" id="MobiDB-lite"/>
    </source>
</evidence>
<dbReference type="Proteomes" id="UP001205311">
    <property type="component" value="Unassembled WGS sequence"/>
</dbReference>
<dbReference type="InterPro" id="IPR036259">
    <property type="entry name" value="MFS_trans_sf"/>
</dbReference>
<keyword evidence="4 7" id="KW-1133">Transmembrane helix</keyword>
<dbReference type="RefSeq" id="WP_253668814.1">
    <property type="nucleotide sequence ID" value="NZ_JAMTCP010000005.1"/>
</dbReference>
<evidence type="ECO:0000256" key="2">
    <source>
        <dbReference type="ARBA" id="ARBA00022475"/>
    </source>
</evidence>
<dbReference type="PANTHER" id="PTHR23513">
    <property type="entry name" value="INTEGRAL MEMBRANE EFFLUX PROTEIN-RELATED"/>
    <property type="match status" value="1"/>
</dbReference>
<sequence>MPTDEPRRSAVPAYLLAATLTRLAGEMLPLAVVWLVLDRGGGPGLAGATVAAYTLPAVVSGPVLGAWLDRTRHVRLVLAANQVLLAVAALGLLAWAGRSAPASFALAVLAGAASPMTSGGFSSLVPALPRRRPLAVVTAWDAATFNAAAIVGPALAGTLAATAGSGSAMTVSGLCAVAGLVGTAFLGNGVPARGAPTSTPTTAPPSAPPKKTSGSRRDTHGGAGDNATVAVDQPRLLASVVAGTRHLLRTPPLLGATVTTAVGFGSTGLLALAIPLHVERLGVEKGTAGWVWAVLEVGCAASTLLLARHLAARRPENVVFVSTAAYGLALLLWPLAPSLPVLLGAALLAGLVEGPTLPAVITARQRYTPPAMAAQVFTTGASLKIGAYALGAALGARLVPELGTTTTLVVVAVAQVVATAVGWFLARVGSAARGPSPVYVREDA</sequence>
<proteinExistence type="predicted"/>
<keyword evidence="3 7" id="KW-0812">Transmembrane</keyword>
<accession>A0ABT1HQS7</accession>
<dbReference type="SUPFAM" id="SSF103473">
    <property type="entry name" value="MFS general substrate transporter"/>
    <property type="match status" value="1"/>
</dbReference>
<organism evidence="8 9">
    <name type="scientific">Streptoalloteichus tenebrarius (strain ATCC 17920 / DSM 40477 / JCM 4838 / CBS 697.72 / NBRC 16177 / NCIMB 11028 / NRRL B-12390 / A12253. 1 / ISP 5477)</name>
    <name type="common">Streptomyces tenebrarius</name>
    <dbReference type="NCBI Taxonomy" id="1933"/>
    <lineage>
        <taxon>Bacteria</taxon>
        <taxon>Bacillati</taxon>
        <taxon>Actinomycetota</taxon>
        <taxon>Actinomycetes</taxon>
        <taxon>Pseudonocardiales</taxon>
        <taxon>Pseudonocardiaceae</taxon>
        <taxon>Streptoalloteichus</taxon>
    </lineage>
</organism>
<comment type="subcellular location">
    <subcellularLocation>
        <location evidence="1">Cell membrane</location>
        <topology evidence="1">Multi-pass membrane protein</topology>
    </subcellularLocation>
</comment>
<evidence type="ECO:0000256" key="4">
    <source>
        <dbReference type="ARBA" id="ARBA00022989"/>
    </source>
</evidence>
<feature type="transmembrane region" description="Helical" evidence="7">
    <location>
        <begin position="168"/>
        <end position="187"/>
    </location>
</feature>